<proteinExistence type="predicted"/>
<dbReference type="EMBL" id="LR796388">
    <property type="protein sequence ID" value="CAB4141162.1"/>
    <property type="molecule type" value="Genomic_DNA"/>
</dbReference>
<feature type="non-terminal residue" evidence="1">
    <location>
        <position position="1"/>
    </location>
</feature>
<gene>
    <name evidence="1" type="ORF">UFOVP410_1</name>
</gene>
<sequence>PDESSCQAYTYFDNCSGTYDSYSCTGSYFTGNCLGTYGAACSGTAACNGIDDQTNCNAEAGCNWATAITLTLPDMVTCPDRDYWIYNGSTSNADVVIQPSAGQQINHTTSYTLSNFKDWVHVSPFRHLESCGSFNESTCGSTVGCTQQYSNCSWDGSSCTGNPSCAGYSDESSCNSATYYAGCSGSYIVSQNWYVFGK</sequence>
<name>A0A6J5M4N0_9CAUD</name>
<reference evidence="1" key="1">
    <citation type="submission" date="2020-04" db="EMBL/GenBank/DDBJ databases">
        <authorList>
            <person name="Chiriac C."/>
            <person name="Salcher M."/>
            <person name="Ghai R."/>
            <person name="Kavagutti S V."/>
        </authorList>
    </citation>
    <scope>NUCLEOTIDE SEQUENCE</scope>
</reference>
<protein>
    <submittedName>
        <fullName evidence="1">Uncharacterized protein</fullName>
    </submittedName>
</protein>
<organism evidence="1">
    <name type="scientific">uncultured Caudovirales phage</name>
    <dbReference type="NCBI Taxonomy" id="2100421"/>
    <lineage>
        <taxon>Viruses</taxon>
        <taxon>Duplodnaviria</taxon>
        <taxon>Heunggongvirae</taxon>
        <taxon>Uroviricota</taxon>
        <taxon>Caudoviricetes</taxon>
        <taxon>Peduoviridae</taxon>
        <taxon>Maltschvirus</taxon>
        <taxon>Maltschvirus maltsch</taxon>
    </lineage>
</organism>
<evidence type="ECO:0000313" key="1">
    <source>
        <dbReference type="EMBL" id="CAB4141162.1"/>
    </source>
</evidence>
<accession>A0A6J5M4N0</accession>